<feature type="compositionally biased region" description="Basic and acidic residues" evidence="1">
    <location>
        <begin position="572"/>
        <end position="586"/>
    </location>
</feature>
<organism evidence="2 3">
    <name type="scientific">Chaetomium strumarium</name>
    <dbReference type="NCBI Taxonomy" id="1170767"/>
    <lineage>
        <taxon>Eukaryota</taxon>
        <taxon>Fungi</taxon>
        <taxon>Dikarya</taxon>
        <taxon>Ascomycota</taxon>
        <taxon>Pezizomycotina</taxon>
        <taxon>Sordariomycetes</taxon>
        <taxon>Sordariomycetidae</taxon>
        <taxon>Sordariales</taxon>
        <taxon>Chaetomiaceae</taxon>
        <taxon>Chaetomium</taxon>
    </lineage>
</organism>
<feature type="compositionally biased region" description="Basic and acidic residues" evidence="1">
    <location>
        <begin position="112"/>
        <end position="129"/>
    </location>
</feature>
<proteinExistence type="predicted"/>
<dbReference type="Proteomes" id="UP001273166">
    <property type="component" value="Unassembled WGS sequence"/>
</dbReference>
<dbReference type="RefSeq" id="XP_062719783.1">
    <property type="nucleotide sequence ID" value="XM_062869490.1"/>
</dbReference>
<feature type="region of interest" description="Disordered" evidence="1">
    <location>
        <begin position="294"/>
        <end position="459"/>
    </location>
</feature>
<feature type="compositionally biased region" description="Acidic residues" evidence="1">
    <location>
        <begin position="1020"/>
        <end position="1051"/>
    </location>
</feature>
<feature type="region of interest" description="Disordered" evidence="1">
    <location>
        <begin position="850"/>
        <end position="905"/>
    </location>
</feature>
<feature type="region of interest" description="Disordered" evidence="1">
    <location>
        <begin position="1014"/>
        <end position="1055"/>
    </location>
</feature>
<feature type="compositionally biased region" description="Basic residues" evidence="1">
    <location>
        <begin position="853"/>
        <end position="865"/>
    </location>
</feature>
<feature type="region of interest" description="Disordered" evidence="1">
    <location>
        <begin position="22"/>
        <end position="55"/>
    </location>
</feature>
<feature type="compositionally biased region" description="Basic and acidic residues" evidence="1">
    <location>
        <begin position="348"/>
        <end position="359"/>
    </location>
</feature>
<feature type="region of interest" description="Disordered" evidence="1">
    <location>
        <begin position="166"/>
        <end position="252"/>
    </location>
</feature>
<evidence type="ECO:0008006" key="4">
    <source>
        <dbReference type="Google" id="ProtNLM"/>
    </source>
</evidence>
<keyword evidence="3" id="KW-1185">Reference proteome</keyword>
<protein>
    <recommendedName>
        <fullName evidence="4">Protamine P1</fullName>
    </recommendedName>
</protein>
<evidence type="ECO:0000313" key="3">
    <source>
        <dbReference type="Proteomes" id="UP001273166"/>
    </source>
</evidence>
<dbReference type="GeneID" id="87888319"/>
<name>A0AAJ0GPZ0_9PEZI</name>
<feature type="compositionally biased region" description="Basic and acidic residues" evidence="1">
    <location>
        <begin position="410"/>
        <end position="421"/>
    </location>
</feature>
<comment type="caution">
    <text evidence="2">The sequence shown here is derived from an EMBL/GenBank/DDBJ whole genome shotgun (WGS) entry which is preliminary data.</text>
</comment>
<sequence>MKRCFGAPDREWLHPRQFLDEPVYSEAPHDPDDVIYPGSDDEAYSSPTERRSRCEAQAQRFLDGKPVFLLSAALRGPFDSKSGWINPWRSKSTSRVTKPRQRNRRSSSKSAAEQHESSRVVEAVNRDPRLTGGSAAPRRNACAAAQYMDNEKFLLVQAWREKVLAETDVSTSPAGRELQSEPASADSRRATQQTTRRESDLTLDTSEDRPRGTAPYTPSAANKVETRVSSATSKRKRCQMSSNSADDARSPLYSNRAAIGQYCPSSSAPAPEARITTPGEALLETKASALALKTQASARTDGSFRFRRKDARDKGSTLGKSRLAGSQSMPSDPAELVGVESQPVEGRLPGETKIPEHTGMRKSPGCTTALPKPIQQLNEAAPNSEVQETTEEDAPEPGGSQSIEGLDEQASDHGQYEKADGTETASQIDGPTLVPSQSPRSSEDPSMPSFGHFSCEKQSQDVISDAVGFPRKLLWPRPQQSASGDGLPLFGIESTPIVSPKQPEPVDFYPGHPILSDLATCTKQTGCQPVEEPEAVQALPEGNVETPIQEHRSAFAEPDEVPAKPSPARASVVEDAREAEGDDVHETGQVQVWVKIEPGIEDDMERGLQPTTSRPPEVQSPWVKDDAALFARQASNAHSQWQWPNQNVESAHIRSSSPKATQSPWNKDVDFMAAAITGRSPSLLISNERLSVIANQALEEPASQSPWAKDDSQLQIPGAQLFNPVSLPAPSHDLPVEEDVISGHGLQIVEDIIPSHGLPIAHAGVQSPAPGDENIDMCDPSCPSTPETKRSSIPTPDVTLSVKSFKEFMTPSPRPAAKRRRISTTTTYGHLPSTQALVDATVSNPWLKPASTKAHKQKKHKRTPKRVSWAALPDEEEPSTPCPDIDTTTSSPYGAAPSSDSIRRRKDLPATLRSRAASPPPSSLSASKLPAANQKFGKHFAAVASRRIGTTPLRQTANVRRLLPSASQQVCESPAVDAMAEAFIRAEKGAVDLSQGEVVEDDSSAVELMCEGAAGMNVDQPDEGSEEGGEDEDEDKENAQEEETQEAEQPVDDVSAVLQNLDDFLGSWNLDADLAKARAESERENKRADRNAVGLSGLMDAGVWY</sequence>
<gene>
    <name evidence="2" type="ORF">B0T15DRAFT_535218</name>
</gene>
<feature type="region of interest" description="Disordered" evidence="1">
    <location>
        <begin position="77"/>
        <end position="139"/>
    </location>
</feature>
<dbReference type="EMBL" id="JAUDZG010000005">
    <property type="protein sequence ID" value="KAK3304003.1"/>
    <property type="molecule type" value="Genomic_DNA"/>
</dbReference>
<evidence type="ECO:0000256" key="1">
    <source>
        <dbReference type="SAM" id="MobiDB-lite"/>
    </source>
</evidence>
<feature type="compositionally biased region" description="Basic and acidic residues" evidence="1">
    <location>
        <begin position="195"/>
        <end position="211"/>
    </location>
</feature>
<feature type="compositionally biased region" description="Basic residues" evidence="1">
    <location>
        <begin position="97"/>
        <end position="107"/>
    </location>
</feature>
<accession>A0AAJ0GPZ0</accession>
<feature type="region of interest" description="Disordered" evidence="1">
    <location>
        <begin position="554"/>
        <end position="621"/>
    </location>
</feature>
<evidence type="ECO:0000313" key="2">
    <source>
        <dbReference type="EMBL" id="KAK3304003.1"/>
    </source>
</evidence>
<dbReference type="AlphaFoldDB" id="A0AAJ0GPZ0"/>
<reference evidence="2" key="1">
    <citation type="journal article" date="2023" name="Mol. Phylogenet. Evol.">
        <title>Genome-scale phylogeny and comparative genomics of the fungal order Sordariales.</title>
        <authorList>
            <person name="Hensen N."/>
            <person name="Bonometti L."/>
            <person name="Westerberg I."/>
            <person name="Brannstrom I.O."/>
            <person name="Guillou S."/>
            <person name="Cros-Aarteil S."/>
            <person name="Calhoun S."/>
            <person name="Haridas S."/>
            <person name="Kuo A."/>
            <person name="Mondo S."/>
            <person name="Pangilinan J."/>
            <person name="Riley R."/>
            <person name="LaButti K."/>
            <person name="Andreopoulos B."/>
            <person name="Lipzen A."/>
            <person name="Chen C."/>
            <person name="Yan M."/>
            <person name="Daum C."/>
            <person name="Ng V."/>
            <person name="Clum A."/>
            <person name="Steindorff A."/>
            <person name="Ohm R.A."/>
            <person name="Martin F."/>
            <person name="Silar P."/>
            <person name="Natvig D.O."/>
            <person name="Lalanne C."/>
            <person name="Gautier V."/>
            <person name="Ament-Velasquez S.L."/>
            <person name="Kruys A."/>
            <person name="Hutchinson M.I."/>
            <person name="Powell A.J."/>
            <person name="Barry K."/>
            <person name="Miller A.N."/>
            <person name="Grigoriev I.V."/>
            <person name="Debuchy R."/>
            <person name="Gladieux P."/>
            <person name="Hiltunen Thoren M."/>
            <person name="Johannesson H."/>
        </authorList>
    </citation>
    <scope>NUCLEOTIDE SEQUENCE</scope>
    <source>
        <strain evidence="2">CBS 333.67</strain>
    </source>
</reference>
<reference evidence="2" key="2">
    <citation type="submission" date="2023-06" db="EMBL/GenBank/DDBJ databases">
        <authorList>
            <consortium name="Lawrence Berkeley National Laboratory"/>
            <person name="Mondo S.J."/>
            <person name="Hensen N."/>
            <person name="Bonometti L."/>
            <person name="Westerberg I."/>
            <person name="Brannstrom I.O."/>
            <person name="Guillou S."/>
            <person name="Cros-Aarteil S."/>
            <person name="Calhoun S."/>
            <person name="Haridas S."/>
            <person name="Kuo A."/>
            <person name="Pangilinan J."/>
            <person name="Riley R."/>
            <person name="Labutti K."/>
            <person name="Andreopoulos B."/>
            <person name="Lipzen A."/>
            <person name="Chen C."/>
            <person name="Yanf M."/>
            <person name="Daum C."/>
            <person name="Ng V."/>
            <person name="Clum A."/>
            <person name="Steindorff A."/>
            <person name="Ohm R."/>
            <person name="Martin F."/>
            <person name="Silar P."/>
            <person name="Natvig D."/>
            <person name="Lalanne C."/>
            <person name="Gautier V."/>
            <person name="Ament-Velasquez S.L."/>
            <person name="Kruys A."/>
            <person name="Hutchinson M.I."/>
            <person name="Powell A.J."/>
            <person name="Barry K."/>
            <person name="Miller A.N."/>
            <person name="Grigoriev I.V."/>
            <person name="Debuchy R."/>
            <person name="Gladieux P."/>
            <person name="Thoren M.H."/>
            <person name="Johannesson H."/>
        </authorList>
    </citation>
    <scope>NUCLEOTIDE SEQUENCE</scope>
    <source>
        <strain evidence="2">CBS 333.67</strain>
    </source>
</reference>
<feature type="compositionally biased region" description="Polar residues" evidence="1">
    <location>
        <begin position="423"/>
        <end position="440"/>
    </location>
</feature>